<sequence length="12" mass="1471">MHEKEISLKAER</sequence>
<proteinExistence type="predicted"/>
<reference evidence="1" key="1">
    <citation type="submission" date="2020-11" db="EMBL/GenBank/DDBJ databases">
        <authorList>
            <person name="Tran Van P."/>
        </authorList>
    </citation>
    <scope>NUCLEOTIDE SEQUENCE</scope>
</reference>
<evidence type="ECO:0000313" key="1">
    <source>
        <dbReference type="EMBL" id="CAD7253855.1"/>
    </source>
</evidence>
<dbReference type="Proteomes" id="UP000677054">
    <property type="component" value="Unassembled WGS sequence"/>
</dbReference>
<evidence type="ECO:0000313" key="2">
    <source>
        <dbReference type="Proteomes" id="UP000677054"/>
    </source>
</evidence>
<name>A0A7R9AH25_9CRUS</name>
<keyword evidence="2" id="KW-1185">Reference proteome</keyword>
<dbReference type="EMBL" id="LR906412">
    <property type="protein sequence ID" value="CAD7253855.1"/>
    <property type="molecule type" value="Genomic_DNA"/>
</dbReference>
<dbReference type="EMBL" id="CAJPEV010006895">
    <property type="protein sequence ID" value="CAG0904437.1"/>
    <property type="molecule type" value="Genomic_DNA"/>
</dbReference>
<gene>
    <name evidence="1" type="ORF">DSTB1V02_LOCUS13601</name>
</gene>
<organism evidence="1">
    <name type="scientific">Darwinula stevensoni</name>
    <dbReference type="NCBI Taxonomy" id="69355"/>
    <lineage>
        <taxon>Eukaryota</taxon>
        <taxon>Metazoa</taxon>
        <taxon>Ecdysozoa</taxon>
        <taxon>Arthropoda</taxon>
        <taxon>Crustacea</taxon>
        <taxon>Oligostraca</taxon>
        <taxon>Ostracoda</taxon>
        <taxon>Podocopa</taxon>
        <taxon>Podocopida</taxon>
        <taxon>Darwinulocopina</taxon>
        <taxon>Darwinuloidea</taxon>
        <taxon>Darwinulidae</taxon>
        <taxon>Darwinula</taxon>
    </lineage>
</organism>
<accession>A0A7R9AH25</accession>
<protein>
    <submittedName>
        <fullName evidence="1">Uncharacterized protein</fullName>
    </submittedName>
</protein>